<name>A0A0A9HG02_ARUDO</name>
<reference evidence="1" key="2">
    <citation type="journal article" date="2015" name="Data Brief">
        <title>Shoot transcriptome of the giant reed, Arundo donax.</title>
        <authorList>
            <person name="Barrero R.A."/>
            <person name="Guerrero F.D."/>
            <person name="Moolhuijzen P."/>
            <person name="Goolsby J.A."/>
            <person name="Tidwell J."/>
            <person name="Bellgard S.E."/>
            <person name="Bellgard M.I."/>
        </authorList>
    </citation>
    <scope>NUCLEOTIDE SEQUENCE</scope>
    <source>
        <tissue evidence="1">Shoot tissue taken approximately 20 cm above the soil surface</tissue>
    </source>
</reference>
<evidence type="ECO:0000313" key="1">
    <source>
        <dbReference type="EMBL" id="JAE35647.1"/>
    </source>
</evidence>
<accession>A0A0A9HG02</accession>
<proteinExistence type="predicted"/>
<protein>
    <submittedName>
        <fullName evidence="1">Uncharacterized protein</fullName>
    </submittedName>
</protein>
<sequence>MCRFTNHKHDQSCFFFV</sequence>
<organism evidence="1">
    <name type="scientific">Arundo donax</name>
    <name type="common">Giant reed</name>
    <name type="synonym">Donax arundinaceus</name>
    <dbReference type="NCBI Taxonomy" id="35708"/>
    <lineage>
        <taxon>Eukaryota</taxon>
        <taxon>Viridiplantae</taxon>
        <taxon>Streptophyta</taxon>
        <taxon>Embryophyta</taxon>
        <taxon>Tracheophyta</taxon>
        <taxon>Spermatophyta</taxon>
        <taxon>Magnoliopsida</taxon>
        <taxon>Liliopsida</taxon>
        <taxon>Poales</taxon>
        <taxon>Poaceae</taxon>
        <taxon>PACMAD clade</taxon>
        <taxon>Arundinoideae</taxon>
        <taxon>Arundineae</taxon>
        <taxon>Arundo</taxon>
    </lineage>
</organism>
<dbReference type="AlphaFoldDB" id="A0A0A9HG02"/>
<dbReference type="EMBL" id="GBRH01162249">
    <property type="protein sequence ID" value="JAE35647.1"/>
    <property type="molecule type" value="Transcribed_RNA"/>
</dbReference>
<reference evidence="1" key="1">
    <citation type="submission" date="2014-09" db="EMBL/GenBank/DDBJ databases">
        <authorList>
            <person name="Magalhaes I.L.F."/>
            <person name="Oliveira U."/>
            <person name="Santos F.R."/>
            <person name="Vidigal T.H.D.A."/>
            <person name="Brescovit A.D."/>
            <person name="Santos A.J."/>
        </authorList>
    </citation>
    <scope>NUCLEOTIDE SEQUENCE</scope>
    <source>
        <tissue evidence="1">Shoot tissue taken approximately 20 cm above the soil surface</tissue>
    </source>
</reference>